<proteinExistence type="predicted"/>
<feature type="region of interest" description="Disordered" evidence="1">
    <location>
        <begin position="156"/>
        <end position="237"/>
    </location>
</feature>
<evidence type="ECO:0000313" key="4">
    <source>
        <dbReference type="Proteomes" id="UP000834106"/>
    </source>
</evidence>
<reference evidence="3" key="1">
    <citation type="submission" date="2023-05" db="EMBL/GenBank/DDBJ databases">
        <authorList>
            <person name="Huff M."/>
        </authorList>
    </citation>
    <scope>NUCLEOTIDE SEQUENCE</scope>
</reference>
<accession>A0AAD2DLN0</accession>
<feature type="region of interest" description="Disordered" evidence="1">
    <location>
        <begin position="477"/>
        <end position="501"/>
    </location>
</feature>
<sequence length="1020" mass="112494">MVLGLRSKHRKGASVKVEYIVHLQEIKPWPPSESLSSVQTVLLQWDNGDKNLGSFISVAGNTSISFNESFLMTFTLRQDKKSHDKFLKNCLEFSLFEPRKDKGSKGQLLGTALLNLADYGVLEEILSISIPLNFKKSSKNLVQPALFVSLEPVEKDGLKSSPSLSKTASLDNDDNDSEIASFTDDDTSSYSSRTAASSTFEAATASPSQNEKNGTGLLNTGIDLTQEPNRSIWPSSIDVSSDTENRIQNYTSSSKFPERSLTSVKRNSVTPSIKSSPSFMGFQDINGKSSNRMGTLQSGSVTCHANEEIAKRKAKISEITQHSVNDESSDRFLPKFISPANSTQTVLNSSSVNLSQAFQEKKVEQEATAISDAHTGLVKDEEKGVQINNGQDEKIMEEILHFSQNKLGEEASKRQVTMRSDTLVPHRKAQGIPGSSTNNARLKHVKSVQIHGSINENGFVGDRHSEIKATDLDIADSQNNRKGDATFERKEPKNKISESKNEWKSRIEMLEEELRETAALEVGLYSIITEHTSSSNKVHVPARRLSRFYLHACRAGSQAKRASAARAALSGLVLVSKACGNDVPRLTFWLSNSIMLRAIVSQAAAEMPSSDGSGIKSNSTEPGLTFKFLDNSQMEKEKNKSIEELDDCEDILMFIIALEKIESWIFSRIVESIWWQTFTPHMQPMVAKGSGRTTGSSTKKTYGRSHNLGDHEQGNFSTELWKKAFKDACGRLCPIRAGGHDCGCLSVLSRLVMEQLVDRLDVAMFNAILRESAEEMPTDPVSDPITDSKVLPIPAGKSSFGGGVQLKNAIGNWSRWLTDLFGIEDDLPVDYNIIVDDKRPKSFKAFRLLHALSDLMMLPFGMLADDSIRKEVCPTFDPTLIKRVFSNFVPDEFCPDPIPQNIIDSLDSEEIADASLELLTSYPCIASPTVYSPPPAASLNSFMGEIGTGFLPRSGSALLKKSYTSDDELDELDSPLTSIIPDSFHSSSALAKLSSMPQRKGGRNVLRYQLLRESWENDEQ</sequence>
<feature type="compositionally biased region" description="Low complexity" evidence="1">
    <location>
        <begin position="688"/>
        <end position="700"/>
    </location>
</feature>
<dbReference type="GO" id="GO:0005643">
    <property type="term" value="C:nuclear pore"/>
    <property type="evidence" value="ECO:0007669"/>
    <property type="project" value="InterPro"/>
</dbReference>
<keyword evidence="4" id="KW-1185">Reference proteome</keyword>
<feature type="domain" description="C2 NT-type" evidence="2">
    <location>
        <begin position="7"/>
        <end position="154"/>
    </location>
</feature>
<evidence type="ECO:0000313" key="3">
    <source>
        <dbReference type="EMBL" id="CAI9756355.1"/>
    </source>
</evidence>
<evidence type="ECO:0000259" key="2">
    <source>
        <dbReference type="PROSITE" id="PS51840"/>
    </source>
</evidence>
<feature type="compositionally biased region" description="Polar residues" evidence="1">
    <location>
        <begin position="209"/>
        <end position="237"/>
    </location>
</feature>
<feature type="compositionally biased region" description="Polar residues" evidence="1">
    <location>
        <begin position="160"/>
        <end position="170"/>
    </location>
</feature>
<feature type="compositionally biased region" description="Low complexity" evidence="1">
    <location>
        <begin position="188"/>
        <end position="208"/>
    </location>
</feature>
<dbReference type="PANTHER" id="PTHR31344">
    <property type="entry name" value="NUCLEAR PORE COMPLEX PROTEIN NUP205"/>
    <property type="match status" value="1"/>
</dbReference>
<gene>
    <name evidence="3" type="ORF">FPE_LOCUS3785</name>
</gene>
<feature type="compositionally biased region" description="Basic and acidic residues" evidence="1">
    <location>
        <begin position="479"/>
        <end position="501"/>
    </location>
</feature>
<organism evidence="3 4">
    <name type="scientific">Fraxinus pennsylvanica</name>
    <dbReference type="NCBI Taxonomy" id="56036"/>
    <lineage>
        <taxon>Eukaryota</taxon>
        <taxon>Viridiplantae</taxon>
        <taxon>Streptophyta</taxon>
        <taxon>Embryophyta</taxon>
        <taxon>Tracheophyta</taxon>
        <taxon>Spermatophyta</taxon>
        <taxon>Magnoliopsida</taxon>
        <taxon>eudicotyledons</taxon>
        <taxon>Gunneridae</taxon>
        <taxon>Pentapetalae</taxon>
        <taxon>asterids</taxon>
        <taxon>lamiids</taxon>
        <taxon>Lamiales</taxon>
        <taxon>Oleaceae</taxon>
        <taxon>Oleeae</taxon>
        <taxon>Fraxinus</taxon>
    </lineage>
</organism>
<name>A0AAD2DLN0_9LAMI</name>
<dbReference type="AlphaFoldDB" id="A0AAD2DLN0"/>
<dbReference type="InterPro" id="IPR019448">
    <property type="entry name" value="NT-C2"/>
</dbReference>
<dbReference type="EMBL" id="OU503037">
    <property type="protein sequence ID" value="CAI9756355.1"/>
    <property type="molecule type" value="Genomic_DNA"/>
</dbReference>
<evidence type="ECO:0000256" key="1">
    <source>
        <dbReference type="SAM" id="MobiDB-lite"/>
    </source>
</evidence>
<dbReference type="PROSITE" id="PS51840">
    <property type="entry name" value="C2_NT"/>
    <property type="match status" value="1"/>
</dbReference>
<protein>
    <recommendedName>
        <fullName evidence="2">C2 NT-type domain-containing protein</fullName>
    </recommendedName>
</protein>
<dbReference type="Pfam" id="PF10358">
    <property type="entry name" value="NT-C2"/>
    <property type="match status" value="1"/>
</dbReference>
<dbReference type="PANTHER" id="PTHR31344:SF13">
    <property type="entry name" value="EEIG1_EHBP1 PROTEIN AMINO-TERMINAL DOMAIN PROTEIN"/>
    <property type="match status" value="1"/>
</dbReference>
<dbReference type="Proteomes" id="UP000834106">
    <property type="component" value="Chromosome 2"/>
</dbReference>
<feature type="region of interest" description="Disordered" evidence="1">
    <location>
        <begin position="686"/>
        <end position="708"/>
    </location>
</feature>
<dbReference type="InterPro" id="IPR021827">
    <property type="entry name" value="Nup186/Nup192/Nup205"/>
</dbReference>
<feature type="compositionally biased region" description="Acidic residues" evidence="1">
    <location>
        <begin position="171"/>
        <end position="187"/>
    </location>
</feature>